<evidence type="ECO:0000313" key="2">
    <source>
        <dbReference type="EMBL" id="KAK4017787.1"/>
    </source>
</evidence>
<sequence>MSARKELSAAERARIVSLRSDSGWTLSTIANTVGCSVSTVHNTVERFKELNNFDNRSGRG</sequence>
<dbReference type="InterPro" id="IPR036388">
    <property type="entry name" value="WH-like_DNA-bd_sf"/>
</dbReference>
<reference evidence="2 3" key="1">
    <citation type="journal article" date="2023" name="Nucleic Acids Res.">
        <title>The hologenome of Daphnia magna reveals possible DNA methylation and microbiome-mediated evolution of the host genome.</title>
        <authorList>
            <person name="Chaturvedi A."/>
            <person name="Li X."/>
            <person name="Dhandapani V."/>
            <person name="Marshall H."/>
            <person name="Kissane S."/>
            <person name="Cuenca-Cambronero M."/>
            <person name="Asole G."/>
            <person name="Calvet F."/>
            <person name="Ruiz-Romero M."/>
            <person name="Marangio P."/>
            <person name="Guigo R."/>
            <person name="Rago D."/>
            <person name="Mirbahai L."/>
            <person name="Eastwood N."/>
            <person name="Colbourne J.K."/>
            <person name="Zhou J."/>
            <person name="Mallon E."/>
            <person name="Orsini L."/>
        </authorList>
    </citation>
    <scope>NUCLEOTIDE SEQUENCE [LARGE SCALE GENOMIC DNA]</scope>
    <source>
        <strain evidence="2">LRV0_1</strain>
    </source>
</reference>
<evidence type="ECO:0000256" key="1">
    <source>
        <dbReference type="ARBA" id="ARBA00004123"/>
    </source>
</evidence>
<dbReference type="Gene3D" id="1.10.10.10">
    <property type="entry name" value="Winged helix-like DNA-binding domain superfamily/Winged helix DNA-binding domain"/>
    <property type="match status" value="1"/>
</dbReference>
<proteinExistence type="predicted"/>
<gene>
    <name evidence="2" type="ORF">OUZ56_033593</name>
</gene>
<keyword evidence="3" id="KW-1185">Reference proteome</keyword>
<dbReference type="SUPFAM" id="SSF46689">
    <property type="entry name" value="Homeodomain-like"/>
    <property type="match status" value="1"/>
</dbReference>
<organism evidence="2 3">
    <name type="scientific">Daphnia magna</name>
    <dbReference type="NCBI Taxonomy" id="35525"/>
    <lineage>
        <taxon>Eukaryota</taxon>
        <taxon>Metazoa</taxon>
        <taxon>Ecdysozoa</taxon>
        <taxon>Arthropoda</taxon>
        <taxon>Crustacea</taxon>
        <taxon>Branchiopoda</taxon>
        <taxon>Diplostraca</taxon>
        <taxon>Cladocera</taxon>
        <taxon>Anomopoda</taxon>
        <taxon>Daphniidae</taxon>
        <taxon>Daphnia</taxon>
    </lineage>
</organism>
<dbReference type="InterPro" id="IPR009057">
    <property type="entry name" value="Homeodomain-like_sf"/>
</dbReference>
<name>A0ABQ9ZY12_9CRUS</name>
<protein>
    <submittedName>
        <fullName evidence="2">Uncharacterized protein</fullName>
    </submittedName>
</protein>
<dbReference type="EMBL" id="JAOYFB010000020">
    <property type="protein sequence ID" value="KAK4017787.1"/>
    <property type="molecule type" value="Genomic_DNA"/>
</dbReference>
<comment type="subcellular location">
    <subcellularLocation>
        <location evidence="1">Nucleus</location>
    </subcellularLocation>
</comment>
<comment type="caution">
    <text evidence="2">The sequence shown here is derived from an EMBL/GenBank/DDBJ whole genome shotgun (WGS) entry which is preliminary data.</text>
</comment>
<dbReference type="Proteomes" id="UP001234178">
    <property type="component" value="Unassembled WGS sequence"/>
</dbReference>
<evidence type="ECO:0000313" key="3">
    <source>
        <dbReference type="Proteomes" id="UP001234178"/>
    </source>
</evidence>
<accession>A0ABQ9ZY12</accession>
<dbReference type="Pfam" id="PF13384">
    <property type="entry name" value="HTH_23"/>
    <property type="match status" value="1"/>
</dbReference>